<evidence type="ECO:0000313" key="12">
    <source>
        <dbReference type="WBParaSite" id="Hba_19271"/>
    </source>
</evidence>
<evidence type="ECO:0000313" key="11">
    <source>
        <dbReference type="Proteomes" id="UP000095283"/>
    </source>
</evidence>
<dbReference type="GO" id="GO:0005289">
    <property type="term" value="F:high-affinity L-arginine transmembrane transporter activity"/>
    <property type="evidence" value="ECO:0007669"/>
    <property type="project" value="TreeGrafter"/>
</dbReference>
<dbReference type="WBParaSite" id="Hba_19271">
    <property type="protein sequence ID" value="Hba_19271"/>
    <property type="gene ID" value="Hba_19271"/>
</dbReference>
<evidence type="ECO:0000256" key="6">
    <source>
        <dbReference type="ARBA" id="ARBA00022989"/>
    </source>
</evidence>
<keyword evidence="3 10" id="KW-0813">Transport</keyword>
<dbReference type="SUPFAM" id="SSF103506">
    <property type="entry name" value="Mitochondrial carrier"/>
    <property type="match status" value="1"/>
</dbReference>
<evidence type="ECO:0000256" key="10">
    <source>
        <dbReference type="RuleBase" id="RU000488"/>
    </source>
</evidence>
<keyword evidence="7" id="KW-0496">Mitochondrion</keyword>
<sequence>MAAVDFFAGCIGGAAGVLAGHPLDTVKVRLQIQSHGAKVYRGTWHCFRTIIEKEGFKGLYKDICPQNL</sequence>
<dbReference type="GO" id="GO:1990575">
    <property type="term" value="P:mitochondrial L-ornithine transmembrane transport"/>
    <property type="evidence" value="ECO:0007669"/>
    <property type="project" value="TreeGrafter"/>
</dbReference>
<dbReference type="PANTHER" id="PTHR45624">
    <property type="entry name" value="MITOCHONDRIAL BASIC AMINO ACIDS TRANSPORTER-RELATED"/>
    <property type="match status" value="1"/>
</dbReference>
<reference evidence="12" key="1">
    <citation type="submission" date="2016-11" db="UniProtKB">
        <authorList>
            <consortium name="WormBaseParasite"/>
        </authorList>
    </citation>
    <scope>IDENTIFICATION</scope>
</reference>
<dbReference type="PROSITE" id="PS50920">
    <property type="entry name" value="SOLCAR"/>
    <property type="match status" value="1"/>
</dbReference>
<feature type="repeat" description="Solcar" evidence="9">
    <location>
        <begin position="3"/>
        <end position="68"/>
    </location>
</feature>
<evidence type="ECO:0000256" key="5">
    <source>
        <dbReference type="ARBA" id="ARBA00022737"/>
    </source>
</evidence>
<evidence type="ECO:0000256" key="2">
    <source>
        <dbReference type="ARBA" id="ARBA00006375"/>
    </source>
</evidence>
<keyword evidence="11" id="KW-1185">Reference proteome</keyword>
<keyword evidence="4 9" id="KW-0812">Transmembrane</keyword>
<evidence type="ECO:0000256" key="3">
    <source>
        <dbReference type="ARBA" id="ARBA00022448"/>
    </source>
</evidence>
<organism evidence="11 12">
    <name type="scientific">Heterorhabditis bacteriophora</name>
    <name type="common">Entomopathogenic nematode worm</name>
    <dbReference type="NCBI Taxonomy" id="37862"/>
    <lineage>
        <taxon>Eukaryota</taxon>
        <taxon>Metazoa</taxon>
        <taxon>Ecdysozoa</taxon>
        <taxon>Nematoda</taxon>
        <taxon>Chromadorea</taxon>
        <taxon>Rhabditida</taxon>
        <taxon>Rhabditina</taxon>
        <taxon>Rhabditomorpha</taxon>
        <taxon>Strongyloidea</taxon>
        <taxon>Heterorhabditidae</taxon>
        <taxon>Heterorhabditis</taxon>
    </lineage>
</organism>
<dbReference type="InterPro" id="IPR018108">
    <property type="entry name" value="MCP_transmembrane"/>
</dbReference>
<keyword evidence="8 9" id="KW-0472">Membrane</keyword>
<dbReference type="InterPro" id="IPR023395">
    <property type="entry name" value="MCP_dom_sf"/>
</dbReference>
<dbReference type="GO" id="GO:0031966">
    <property type="term" value="C:mitochondrial membrane"/>
    <property type="evidence" value="ECO:0007669"/>
    <property type="project" value="UniProtKB-SubCell"/>
</dbReference>
<protein>
    <submittedName>
        <fullName evidence="12">SLC25A22</fullName>
    </submittedName>
</protein>
<dbReference type="PANTHER" id="PTHR45624:SF61">
    <property type="entry name" value="MITOCHONDRIAL BASIC AMINO ACIDS TRANSPORTER"/>
    <property type="match status" value="1"/>
</dbReference>
<keyword evidence="5" id="KW-0677">Repeat</keyword>
<evidence type="ECO:0000256" key="7">
    <source>
        <dbReference type="ARBA" id="ARBA00023128"/>
    </source>
</evidence>
<accession>A0A1I7XP13</accession>
<dbReference type="Gene3D" id="1.50.40.10">
    <property type="entry name" value="Mitochondrial carrier domain"/>
    <property type="match status" value="1"/>
</dbReference>
<name>A0A1I7XP13_HETBA</name>
<proteinExistence type="inferred from homology"/>
<dbReference type="AlphaFoldDB" id="A0A1I7XP13"/>
<dbReference type="Pfam" id="PF00153">
    <property type="entry name" value="Mito_carr"/>
    <property type="match status" value="1"/>
</dbReference>
<evidence type="ECO:0000256" key="1">
    <source>
        <dbReference type="ARBA" id="ARBA00004225"/>
    </source>
</evidence>
<comment type="subcellular location">
    <subcellularLocation>
        <location evidence="1">Mitochondrion membrane</location>
        <topology evidence="1">Multi-pass membrane protein</topology>
    </subcellularLocation>
</comment>
<dbReference type="InterPro" id="IPR050567">
    <property type="entry name" value="Mitochondrial_Carrier"/>
</dbReference>
<keyword evidence="6" id="KW-1133">Transmembrane helix</keyword>
<evidence type="ECO:0000256" key="9">
    <source>
        <dbReference type="PROSITE-ProRule" id="PRU00282"/>
    </source>
</evidence>
<evidence type="ECO:0000256" key="8">
    <source>
        <dbReference type="ARBA" id="ARBA00023136"/>
    </source>
</evidence>
<comment type="similarity">
    <text evidence="2 10">Belongs to the mitochondrial carrier (TC 2.A.29) family.</text>
</comment>
<dbReference type="Proteomes" id="UP000095283">
    <property type="component" value="Unplaced"/>
</dbReference>
<evidence type="ECO:0000256" key="4">
    <source>
        <dbReference type="ARBA" id="ARBA00022692"/>
    </source>
</evidence>